<comment type="caution">
    <text evidence="2">The sequence shown here is derived from an EMBL/GenBank/DDBJ whole genome shotgun (WGS) entry which is preliminary data.</text>
</comment>
<evidence type="ECO:0000256" key="1">
    <source>
        <dbReference type="SAM" id="Phobius"/>
    </source>
</evidence>
<keyword evidence="1" id="KW-0812">Transmembrane</keyword>
<feature type="transmembrane region" description="Helical" evidence="1">
    <location>
        <begin position="132"/>
        <end position="154"/>
    </location>
</feature>
<evidence type="ECO:0000313" key="2">
    <source>
        <dbReference type="EMBL" id="MCD7471579.1"/>
    </source>
</evidence>
<keyword evidence="3" id="KW-1185">Reference proteome</keyword>
<sequence>MKSSSGVEQEACSGACWLEPDRGADVLSNELLRVLQVKVSHWLWNGLMVCLYGLGQSSPHELAFGVELDPGVISVVLGVKHEHCLVPTLAAPVLTRSSSGMWEETSSRSAGNLLANISYDDRTIYLLLHAKCLLKIRIICILSFLIVSSSSWWMNCAMK</sequence>
<accession>A0ABS8TM38</accession>
<evidence type="ECO:0000313" key="3">
    <source>
        <dbReference type="Proteomes" id="UP000823775"/>
    </source>
</evidence>
<keyword evidence="1" id="KW-1133">Transmembrane helix</keyword>
<protein>
    <submittedName>
        <fullName evidence="2">Uncharacterized protein</fullName>
    </submittedName>
</protein>
<gene>
    <name evidence="2" type="ORF">HAX54_012078</name>
</gene>
<dbReference type="EMBL" id="JACEIK010001699">
    <property type="protein sequence ID" value="MCD7471579.1"/>
    <property type="molecule type" value="Genomic_DNA"/>
</dbReference>
<dbReference type="Proteomes" id="UP000823775">
    <property type="component" value="Unassembled WGS sequence"/>
</dbReference>
<name>A0ABS8TM38_DATST</name>
<organism evidence="2 3">
    <name type="scientific">Datura stramonium</name>
    <name type="common">Jimsonweed</name>
    <name type="synonym">Common thornapple</name>
    <dbReference type="NCBI Taxonomy" id="4076"/>
    <lineage>
        <taxon>Eukaryota</taxon>
        <taxon>Viridiplantae</taxon>
        <taxon>Streptophyta</taxon>
        <taxon>Embryophyta</taxon>
        <taxon>Tracheophyta</taxon>
        <taxon>Spermatophyta</taxon>
        <taxon>Magnoliopsida</taxon>
        <taxon>eudicotyledons</taxon>
        <taxon>Gunneridae</taxon>
        <taxon>Pentapetalae</taxon>
        <taxon>asterids</taxon>
        <taxon>lamiids</taxon>
        <taxon>Solanales</taxon>
        <taxon>Solanaceae</taxon>
        <taxon>Solanoideae</taxon>
        <taxon>Datureae</taxon>
        <taxon>Datura</taxon>
    </lineage>
</organism>
<reference evidence="2 3" key="1">
    <citation type="journal article" date="2021" name="BMC Genomics">
        <title>Datura genome reveals duplications of psychoactive alkaloid biosynthetic genes and high mutation rate following tissue culture.</title>
        <authorList>
            <person name="Rajewski A."/>
            <person name="Carter-House D."/>
            <person name="Stajich J."/>
            <person name="Litt A."/>
        </authorList>
    </citation>
    <scope>NUCLEOTIDE SEQUENCE [LARGE SCALE GENOMIC DNA]</scope>
    <source>
        <strain evidence="2">AR-01</strain>
    </source>
</reference>
<proteinExistence type="predicted"/>
<keyword evidence="1" id="KW-0472">Membrane</keyword>